<feature type="compositionally biased region" description="Low complexity" evidence="1">
    <location>
        <begin position="466"/>
        <end position="485"/>
    </location>
</feature>
<organism evidence="3 4">
    <name type="scientific">Cupriavidus plantarum</name>
    <dbReference type="NCBI Taxonomy" id="942865"/>
    <lineage>
        <taxon>Bacteria</taxon>
        <taxon>Pseudomonadati</taxon>
        <taxon>Pseudomonadota</taxon>
        <taxon>Betaproteobacteria</taxon>
        <taxon>Burkholderiales</taxon>
        <taxon>Burkholderiaceae</taxon>
        <taxon>Cupriavidus</taxon>
    </lineage>
</organism>
<reference evidence="3 4" key="1">
    <citation type="submission" date="2018-05" db="EMBL/GenBank/DDBJ databases">
        <title>Genomic Encyclopedia of Type Strains, Phase IV (KMG-V): Genome sequencing to study the core and pangenomes of soil and plant-associated prokaryotes.</title>
        <authorList>
            <person name="Whitman W."/>
        </authorList>
    </citation>
    <scope>NUCLEOTIDE SEQUENCE [LARGE SCALE GENOMIC DNA]</scope>
    <source>
        <strain evidence="3 4">SLV-132</strain>
    </source>
</reference>
<name>A0A316F1R1_9BURK</name>
<evidence type="ECO:0000259" key="2">
    <source>
        <dbReference type="Pfam" id="PF15611"/>
    </source>
</evidence>
<protein>
    <submittedName>
        <fullName evidence="3">EH signature protein</fullName>
    </submittedName>
</protein>
<gene>
    <name evidence="3" type="ORF">C7419_1011551</name>
</gene>
<dbReference type="RefSeq" id="WP_181366090.1">
    <property type="nucleotide sequence ID" value="NZ_QGGT01000001.1"/>
</dbReference>
<feature type="region of interest" description="Disordered" evidence="1">
    <location>
        <begin position="466"/>
        <end position="502"/>
    </location>
</feature>
<sequence>MSALDYLASLLAPAAYEGAKAIPSTSGMDAVLARMQSRWKARQDGAVPESRQLKAVQRFCDTEQVESFLDAYLLSWGLCLPPHPGAECILEDRSRLECVLKGVDNWALHKPSMFRRCYRGLTKNYFNYDVFDDKTPLTGRKNWKLLRDYLQERNGSIKSSGTDPDWVDAAVNNKQLFGEYPCAPYVESLLRGDSTVLPTLYEQLKIEDASWFPRELILAQVRVAAEKGDKEFCNVLPQLLEAVAAKKSLHNEGLTLLLNRYAEIRGAAMHEGLREYAFAWWGNPWLPTNQAKWGFVTDRARDMVTEWLKREFVETFFMKLAEDGMGDPRRMNFWLRYVKSMDPIEIALGSFARNSRERDFVALREKMNGFRRVLDASGANNAFIMTMGDVVVVEFSNLGNALYGYDRREAMPFDTRKPLQLAVGAMNSLKHKGQNNALWLSHQDGQHGWTRWEDMFEATLKQHFGISPDSDIKPSPSARARTSAPPSRPPSHPAASTTDSESIYSNMSYSRHALDLFARARGLIIEDKTAQGGNLWVRTGDGNSAVNAVLTRWGFSLKTDKGWWR</sequence>
<dbReference type="Pfam" id="PF15611">
    <property type="entry name" value="EH_Signature"/>
    <property type="match status" value="1"/>
</dbReference>
<dbReference type="EMBL" id="QGGT01000001">
    <property type="protein sequence ID" value="PWK37668.1"/>
    <property type="molecule type" value="Genomic_DNA"/>
</dbReference>
<comment type="caution">
    <text evidence="3">The sequence shown here is derived from an EMBL/GenBank/DDBJ whole genome shotgun (WGS) entry which is preliminary data.</text>
</comment>
<evidence type="ECO:0000313" key="4">
    <source>
        <dbReference type="Proteomes" id="UP000245754"/>
    </source>
</evidence>
<evidence type="ECO:0000313" key="3">
    <source>
        <dbReference type="EMBL" id="PWK37668.1"/>
    </source>
</evidence>
<dbReference type="InterPro" id="IPR028943">
    <property type="entry name" value="ZorC_EH_Signature_dom"/>
</dbReference>
<accession>A0A316F1R1</accession>
<feature type="domain" description="Zorya protein ZorC EH" evidence="2">
    <location>
        <begin position="28"/>
        <end position="452"/>
    </location>
</feature>
<keyword evidence="4" id="KW-1185">Reference proteome</keyword>
<evidence type="ECO:0000256" key="1">
    <source>
        <dbReference type="SAM" id="MobiDB-lite"/>
    </source>
</evidence>
<dbReference type="Proteomes" id="UP000245754">
    <property type="component" value="Unassembled WGS sequence"/>
</dbReference>
<proteinExistence type="predicted"/>
<dbReference type="AlphaFoldDB" id="A0A316F1R1"/>